<protein>
    <submittedName>
        <fullName evidence="3">Uncharacterized protein</fullName>
    </submittedName>
</protein>
<keyword evidence="4" id="KW-1185">Reference proteome</keyword>
<gene>
    <name evidence="3" type="ORF">TWF718_002943</name>
</gene>
<keyword evidence="2" id="KW-0812">Transmembrane</keyword>
<feature type="transmembrane region" description="Helical" evidence="2">
    <location>
        <begin position="156"/>
        <end position="180"/>
    </location>
</feature>
<dbReference type="EMBL" id="JAVHNR010000011">
    <property type="protein sequence ID" value="KAK6330742.1"/>
    <property type="molecule type" value="Genomic_DNA"/>
</dbReference>
<evidence type="ECO:0000313" key="4">
    <source>
        <dbReference type="Proteomes" id="UP001313282"/>
    </source>
</evidence>
<feature type="region of interest" description="Disordered" evidence="1">
    <location>
        <begin position="106"/>
        <end position="140"/>
    </location>
</feature>
<feature type="region of interest" description="Disordered" evidence="1">
    <location>
        <begin position="1"/>
        <end position="38"/>
    </location>
</feature>
<comment type="caution">
    <text evidence="3">The sequence shown here is derived from an EMBL/GenBank/DDBJ whole genome shotgun (WGS) entry which is preliminary data.</text>
</comment>
<feature type="compositionally biased region" description="Polar residues" evidence="1">
    <location>
        <begin position="7"/>
        <end position="20"/>
    </location>
</feature>
<proteinExistence type="predicted"/>
<keyword evidence="2" id="KW-1133">Transmembrane helix</keyword>
<accession>A0AAN8MF10</accession>
<organism evidence="3 4">
    <name type="scientific">Orbilia javanica</name>
    <dbReference type="NCBI Taxonomy" id="47235"/>
    <lineage>
        <taxon>Eukaryota</taxon>
        <taxon>Fungi</taxon>
        <taxon>Dikarya</taxon>
        <taxon>Ascomycota</taxon>
        <taxon>Pezizomycotina</taxon>
        <taxon>Orbiliomycetes</taxon>
        <taxon>Orbiliales</taxon>
        <taxon>Orbiliaceae</taxon>
        <taxon>Orbilia</taxon>
    </lineage>
</organism>
<sequence length="186" mass="19765">MAPFIVENNSLSAGSPQKCPQSPKEGSKCTPASTKGFPTSSRDLVLDIVATVTVTGNQRPNAGAPSPTSLPLTFPGEQQLHRRKVSPFAGVEDNTLPGPLFTRTARNSIQYTPPPGSRSPLALVKTSEPSRHSPPSVTSTTLALAPRARLEPRSPVTVGVVVVPGLIFFIILGIIGWIVYKKKFSK</sequence>
<evidence type="ECO:0000256" key="1">
    <source>
        <dbReference type="SAM" id="MobiDB-lite"/>
    </source>
</evidence>
<evidence type="ECO:0000313" key="3">
    <source>
        <dbReference type="EMBL" id="KAK6330742.1"/>
    </source>
</evidence>
<keyword evidence="2" id="KW-0472">Membrane</keyword>
<dbReference type="AlphaFoldDB" id="A0AAN8MF10"/>
<name>A0AAN8MF10_9PEZI</name>
<reference evidence="3 4" key="1">
    <citation type="submission" date="2019-10" db="EMBL/GenBank/DDBJ databases">
        <authorList>
            <person name="Palmer J.M."/>
        </authorList>
    </citation>
    <scope>NUCLEOTIDE SEQUENCE [LARGE SCALE GENOMIC DNA]</scope>
    <source>
        <strain evidence="3 4">TWF718</strain>
    </source>
</reference>
<dbReference type="Proteomes" id="UP001313282">
    <property type="component" value="Unassembled WGS sequence"/>
</dbReference>
<evidence type="ECO:0000256" key="2">
    <source>
        <dbReference type="SAM" id="Phobius"/>
    </source>
</evidence>